<feature type="signal peptide" evidence="1">
    <location>
        <begin position="1"/>
        <end position="19"/>
    </location>
</feature>
<dbReference type="Proteomes" id="UP000320593">
    <property type="component" value="Unassembled WGS sequence"/>
</dbReference>
<dbReference type="RefSeq" id="WP_145341672.1">
    <property type="nucleotide sequence ID" value="NZ_SMLY01000085.1"/>
</dbReference>
<dbReference type="OrthoDB" id="7725378at2"/>
<keyword evidence="1" id="KW-0732">Signal</keyword>
<evidence type="ECO:0008006" key="4">
    <source>
        <dbReference type="Google" id="ProtNLM"/>
    </source>
</evidence>
<keyword evidence="3" id="KW-1185">Reference proteome</keyword>
<name>A0A562TAN0_9HYPH</name>
<evidence type="ECO:0000313" key="3">
    <source>
        <dbReference type="Proteomes" id="UP000320593"/>
    </source>
</evidence>
<gene>
    <name evidence="2" type="ORF">JM93_01455</name>
</gene>
<proteinExistence type="predicted"/>
<reference evidence="2 3" key="1">
    <citation type="submission" date="2019-07" db="EMBL/GenBank/DDBJ databases">
        <title>Genomic Encyclopedia of Archaeal and Bacterial Type Strains, Phase II (KMG-II): from individual species to whole genera.</title>
        <authorList>
            <person name="Goeker M."/>
        </authorList>
    </citation>
    <scope>NUCLEOTIDE SEQUENCE [LARGE SCALE GENOMIC DNA]</scope>
    <source>
        <strain evidence="2 3">ATCC BAA-252</strain>
    </source>
</reference>
<evidence type="ECO:0000313" key="2">
    <source>
        <dbReference type="EMBL" id="TWI90473.1"/>
    </source>
</evidence>
<sequence length="196" mass="21443">MKKIAFTLAACCVATLAHAQDEGPYSANSQANEWGLFGEEKARFEARVTDALCALTGDCPDDCGAGERPMVVIRKDDDRMLLVNKSGAPNFTGANHRLAEFCGQDVEVDGLLVGEPEFTPGIGAKVYQVQLIRAAGSDDWVKTDAFVPQWQEKYPDADGEGPWFRRDPNVKAAIEKDGYFGLGPDVDKKWLEENAQ</sequence>
<accession>A0A562TAN0</accession>
<comment type="caution">
    <text evidence="2">The sequence shown here is derived from an EMBL/GenBank/DDBJ whole genome shotgun (WGS) entry which is preliminary data.</text>
</comment>
<feature type="chain" id="PRO_5021704236" description="Lipoprotein" evidence="1">
    <location>
        <begin position="20"/>
        <end position="196"/>
    </location>
</feature>
<organism evidence="2 3">
    <name type="scientific">Roseibium hamelinense</name>
    <dbReference type="NCBI Taxonomy" id="150831"/>
    <lineage>
        <taxon>Bacteria</taxon>
        <taxon>Pseudomonadati</taxon>
        <taxon>Pseudomonadota</taxon>
        <taxon>Alphaproteobacteria</taxon>
        <taxon>Hyphomicrobiales</taxon>
        <taxon>Stappiaceae</taxon>
        <taxon>Roseibium</taxon>
    </lineage>
</organism>
<dbReference type="EMBL" id="VLLF01000002">
    <property type="protein sequence ID" value="TWI90473.1"/>
    <property type="molecule type" value="Genomic_DNA"/>
</dbReference>
<dbReference type="AlphaFoldDB" id="A0A562TAN0"/>
<evidence type="ECO:0000256" key="1">
    <source>
        <dbReference type="SAM" id="SignalP"/>
    </source>
</evidence>
<protein>
    <recommendedName>
        <fullName evidence="4">Lipoprotein</fullName>
    </recommendedName>
</protein>